<protein>
    <submittedName>
        <fullName evidence="2">Cytochrome P450</fullName>
    </submittedName>
</protein>
<dbReference type="InterPro" id="IPR002397">
    <property type="entry name" value="Cyt_P450_B"/>
</dbReference>
<dbReference type="PANTHER" id="PTHR46696">
    <property type="entry name" value="P450, PUTATIVE (EUROFUNG)-RELATED"/>
    <property type="match status" value="1"/>
</dbReference>
<dbReference type="GO" id="GO:0020037">
    <property type="term" value="F:heme binding"/>
    <property type="evidence" value="ECO:0007669"/>
    <property type="project" value="InterPro"/>
</dbReference>
<evidence type="ECO:0000256" key="1">
    <source>
        <dbReference type="ARBA" id="ARBA00010617"/>
    </source>
</evidence>
<comment type="similarity">
    <text evidence="1">Belongs to the cytochrome P450 family.</text>
</comment>
<dbReference type="InterPro" id="IPR036396">
    <property type="entry name" value="Cyt_P450_sf"/>
</dbReference>
<dbReference type="SUPFAM" id="SSF48264">
    <property type="entry name" value="Cytochrome P450"/>
    <property type="match status" value="1"/>
</dbReference>
<dbReference type="GO" id="GO:0005506">
    <property type="term" value="F:iron ion binding"/>
    <property type="evidence" value="ECO:0007669"/>
    <property type="project" value="InterPro"/>
</dbReference>
<dbReference type="PROSITE" id="PS00086">
    <property type="entry name" value="CYTOCHROME_P450"/>
    <property type="match status" value="1"/>
</dbReference>
<evidence type="ECO:0000313" key="3">
    <source>
        <dbReference type="Proteomes" id="UP000542813"/>
    </source>
</evidence>
<dbReference type="EMBL" id="JACHMM010000001">
    <property type="protein sequence ID" value="MBB5790771.1"/>
    <property type="molecule type" value="Genomic_DNA"/>
</dbReference>
<dbReference type="PANTHER" id="PTHR46696:SF4">
    <property type="entry name" value="BIOTIN BIOSYNTHESIS CYTOCHROME P450"/>
    <property type="match status" value="1"/>
</dbReference>
<organism evidence="2 3">
    <name type="scientific">Jiangella mangrovi</name>
    <dbReference type="NCBI Taxonomy" id="1524084"/>
    <lineage>
        <taxon>Bacteria</taxon>
        <taxon>Bacillati</taxon>
        <taxon>Actinomycetota</taxon>
        <taxon>Actinomycetes</taxon>
        <taxon>Jiangellales</taxon>
        <taxon>Jiangellaceae</taxon>
        <taxon>Jiangella</taxon>
    </lineage>
</organism>
<name>A0A7W9GVZ8_9ACTN</name>
<dbReference type="AlphaFoldDB" id="A0A7W9GVZ8"/>
<dbReference type="Proteomes" id="UP000542813">
    <property type="component" value="Unassembled WGS sequence"/>
</dbReference>
<sequence length="356" mass="37956">MTGCPVQHDPGLRHWVVEDPALVRRILLDPETFRPDNALQAHTPLTPASLRVLAAAGFALPPTLASNSGLAHRGIRRTVAAYFSPRRVAAAEPRIRQLITARLDGIARRLATGDTVDLVADVAAGPPALVLLDLLGIAAADVGALSRWSQHSLELFWGQPDPARQLELARSAAAYYCWLRQRTAAGRKRPGTSDLFGTLAGSQLSDEEICATVYFLLIAGHETTSQLVSAAFDRLIGTAVTDAAAATEQVLREASSVPTWRRLTSRPVNLDNVELPAKAPLLLRLTGTGGPGDLAFGIGVHRCLGAQLARMETTVALECAAPLLPRLRRAEAASPMIDLLSFRAPARLLVRASGPA</sequence>
<dbReference type="InterPro" id="IPR017972">
    <property type="entry name" value="Cyt_P450_CS"/>
</dbReference>
<reference evidence="2 3" key="1">
    <citation type="submission" date="2020-08" db="EMBL/GenBank/DDBJ databases">
        <title>Sequencing the genomes of 1000 actinobacteria strains.</title>
        <authorList>
            <person name="Klenk H.-P."/>
        </authorList>
    </citation>
    <scope>NUCLEOTIDE SEQUENCE [LARGE SCALE GENOMIC DNA]</scope>
    <source>
        <strain evidence="2 3">DSM 102122</strain>
    </source>
</reference>
<dbReference type="Gene3D" id="1.10.630.10">
    <property type="entry name" value="Cytochrome P450"/>
    <property type="match status" value="1"/>
</dbReference>
<dbReference type="GO" id="GO:0004497">
    <property type="term" value="F:monooxygenase activity"/>
    <property type="evidence" value="ECO:0007669"/>
    <property type="project" value="InterPro"/>
</dbReference>
<gene>
    <name evidence="2" type="ORF">HD601_005346</name>
</gene>
<accession>A0A7W9GVZ8</accession>
<evidence type="ECO:0000313" key="2">
    <source>
        <dbReference type="EMBL" id="MBB5790771.1"/>
    </source>
</evidence>
<keyword evidence="3" id="KW-1185">Reference proteome</keyword>
<dbReference type="PRINTS" id="PR00359">
    <property type="entry name" value="BP450"/>
</dbReference>
<comment type="caution">
    <text evidence="2">The sequence shown here is derived from an EMBL/GenBank/DDBJ whole genome shotgun (WGS) entry which is preliminary data.</text>
</comment>
<dbReference type="RefSeq" id="WP_184827073.1">
    <property type="nucleotide sequence ID" value="NZ_JACHMM010000001.1"/>
</dbReference>
<dbReference type="GO" id="GO:0016705">
    <property type="term" value="F:oxidoreductase activity, acting on paired donors, with incorporation or reduction of molecular oxygen"/>
    <property type="evidence" value="ECO:0007669"/>
    <property type="project" value="InterPro"/>
</dbReference>
<proteinExistence type="inferred from homology"/>